<gene>
    <name evidence="2" type="ORF">GCM10022291_21710</name>
</gene>
<dbReference type="PROSITE" id="PS51257">
    <property type="entry name" value="PROKAR_LIPOPROTEIN"/>
    <property type="match status" value="1"/>
</dbReference>
<dbReference type="InterPro" id="IPR050553">
    <property type="entry name" value="Thioredoxin_ResA/DsbE_sf"/>
</dbReference>
<sequence length="177" mass="20652">MGMRILLVFFSVLLVVSCKKKNDTKDLEIKKEVVKTVKSNVDLDIYNFERFKPILNKQDNKVYVVNFWATWCAPCIKELPYFEMIKAKYTNVEVILVSLDFPHAYESKLKPFIAKHTLKSQVIALDNEGASTWMSKVNKNWSGSIPATIIYKNENSKFYEKSFNFMELEKEVKAFLN</sequence>
<dbReference type="PROSITE" id="PS51352">
    <property type="entry name" value="THIOREDOXIN_2"/>
    <property type="match status" value="1"/>
</dbReference>
<evidence type="ECO:0000313" key="3">
    <source>
        <dbReference type="Proteomes" id="UP001501496"/>
    </source>
</evidence>
<protein>
    <recommendedName>
        <fullName evidence="1">Thioredoxin domain-containing protein</fullName>
    </recommendedName>
</protein>
<dbReference type="Pfam" id="PF00578">
    <property type="entry name" value="AhpC-TSA"/>
    <property type="match status" value="1"/>
</dbReference>
<proteinExistence type="predicted"/>
<dbReference type="PANTHER" id="PTHR42852:SF17">
    <property type="entry name" value="THIOREDOXIN-LIKE PROTEIN HI_1115"/>
    <property type="match status" value="1"/>
</dbReference>
<evidence type="ECO:0000313" key="2">
    <source>
        <dbReference type="EMBL" id="GAA4236715.1"/>
    </source>
</evidence>
<dbReference type="PANTHER" id="PTHR42852">
    <property type="entry name" value="THIOL:DISULFIDE INTERCHANGE PROTEIN DSBE"/>
    <property type="match status" value="1"/>
</dbReference>
<feature type="domain" description="Thioredoxin" evidence="1">
    <location>
        <begin position="27"/>
        <end position="177"/>
    </location>
</feature>
<comment type="caution">
    <text evidence="2">The sequence shown here is derived from an EMBL/GenBank/DDBJ whole genome shotgun (WGS) entry which is preliminary data.</text>
</comment>
<dbReference type="CDD" id="cd02966">
    <property type="entry name" value="TlpA_like_family"/>
    <property type="match status" value="1"/>
</dbReference>
<organism evidence="2 3">
    <name type="scientific">Postechiella marina</name>
    <dbReference type="NCBI Taxonomy" id="943941"/>
    <lineage>
        <taxon>Bacteria</taxon>
        <taxon>Pseudomonadati</taxon>
        <taxon>Bacteroidota</taxon>
        <taxon>Flavobacteriia</taxon>
        <taxon>Flavobacteriales</taxon>
        <taxon>Flavobacteriaceae</taxon>
        <taxon>Postechiella</taxon>
    </lineage>
</organism>
<accession>A0ABP8CAQ4</accession>
<dbReference type="InterPro" id="IPR013766">
    <property type="entry name" value="Thioredoxin_domain"/>
</dbReference>
<dbReference type="InterPro" id="IPR000866">
    <property type="entry name" value="AhpC/TSA"/>
</dbReference>
<dbReference type="InterPro" id="IPR036249">
    <property type="entry name" value="Thioredoxin-like_sf"/>
</dbReference>
<dbReference type="Gene3D" id="3.40.30.10">
    <property type="entry name" value="Glutaredoxin"/>
    <property type="match status" value="1"/>
</dbReference>
<evidence type="ECO:0000259" key="1">
    <source>
        <dbReference type="PROSITE" id="PS51352"/>
    </source>
</evidence>
<dbReference type="EMBL" id="BAABCA010000004">
    <property type="protein sequence ID" value="GAA4236715.1"/>
    <property type="molecule type" value="Genomic_DNA"/>
</dbReference>
<keyword evidence="3" id="KW-1185">Reference proteome</keyword>
<reference evidence="3" key="1">
    <citation type="journal article" date="2019" name="Int. J. Syst. Evol. Microbiol.">
        <title>The Global Catalogue of Microorganisms (GCM) 10K type strain sequencing project: providing services to taxonomists for standard genome sequencing and annotation.</title>
        <authorList>
            <consortium name="The Broad Institute Genomics Platform"/>
            <consortium name="The Broad Institute Genome Sequencing Center for Infectious Disease"/>
            <person name="Wu L."/>
            <person name="Ma J."/>
        </authorList>
    </citation>
    <scope>NUCLEOTIDE SEQUENCE [LARGE SCALE GENOMIC DNA]</scope>
    <source>
        <strain evidence="3">JCM 17630</strain>
    </source>
</reference>
<dbReference type="SUPFAM" id="SSF52833">
    <property type="entry name" value="Thioredoxin-like"/>
    <property type="match status" value="1"/>
</dbReference>
<dbReference type="Proteomes" id="UP001501496">
    <property type="component" value="Unassembled WGS sequence"/>
</dbReference>
<name>A0ABP8CAQ4_9FLAO</name>